<sequence length="245" mass="25317">MPTVGNLSTVRRLSATLIAGLAIFGLAACDATPGAGTGNGDTGRQVTVVGSGQIDGTPDTLTTNVGISFTAPDATAALNQTNERQQRVIDALLGAGVDREDIATSQVRLQPQLEADGTTAAGYQATNAIDVTIRDVSAASRALALITSIGGDATRINSVAFSIEDDSQLVTDARSRAFEDARNRAEQYAELSGLELGDVISISETGEQSTPPSPTPMPRAMAADVPLSPGEQTVSFSVTVVWELR</sequence>
<dbReference type="InterPro" id="IPR052022">
    <property type="entry name" value="26kDa_periplasmic_antigen"/>
</dbReference>
<dbReference type="PANTHER" id="PTHR34387:SF1">
    <property type="entry name" value="PERIPLASMIC IMMUNOGENIC PROTEIN"/>
    <property type="match status" value="1"/>
</dbReference>
<dbReference type="AlphaFoldDB" id="A0A3S4THW0"/>
<dbReference type="PANTHER" id="PTHR34387">
    <property type="entry name" value="SLR1258 PROTEIN"/>
    <property type="match status" value="1"/>
</dbReference>
<keyword evidence="3" id="KW-1185">Reference proteome</keyword>
<keyword evidence="1" id="KW-0732">Signal</keyword>
<feature type="signal peptide" evidence="1">
    <location>
        <begin position="1"/>
        <end position="27"/>
    </location>
</feature>
<accession>A0A3S4THW0</accession>
<dbReference type="Gene3D" id="3.30.110.170">
    <property type="entry name" value="Protein of unknown function (DUF541), domain 1"/>
    <property type="match status" value="1"/>
</dbReference>
<dbReference type="EMBL" id="LR134355">
    <property type="protein sequence ID" value="VEG45004.1"/>
    <property type="molecule type" value="Genomic_DNA"/>
</dbReference>
<dbReference type="GO" id="GO:0006974">
    <property type="term" value="P:DNA damage response"/>
    <property type="evidence" value="ECO:0007669"/>
    <property type="project" value="TreeGrafter"/>
</dbReference>
<dbReference type="InterPro" id="IPR007497">
    <property type="entry name" value="SIMPL/DUF541"/>
</dbReference>
<protein>
    <submittedName>
        <fullName evidence="2">Lipoprotein lpqG</fullName>
    </submittedName>
</protein>
<keyword evidence="2" id="KW-0449">Lipoprotein</keyword>
<gene>
    <name evidence="2" type="primary">lpqG</name>
    <name evidence="2" type="ORF">NCTC10485_00368</name>
</gene>
<name>A0A3S4THW0_MYCCI</name>
<dbReference type="RefSeq" id="WP_126332176.1">
    <property type="nucleotide sequence ID" value="NZ_AP022604.1"/>
</dbReference>
<organism evidence="2 3">
    <name type="scientific">Mycolicibacterium chitae</name>
    <name type="common">Mycobacterium chitae</name>
    <dbReference type="NCBI Taxonomy" id="1792"/>
    <lineage>
        <taxon>Bacteria</taxon>
        <taxon>Bacillati</taxon>
        <taxon>Actinomycetota</taxon>
        <taxon>Actinomycetes</taxon>
        <taxon>Mycobacteriales</taxon>
        <taxon>Mycobacteriaceae</taxon>
        <taxon>Mycolicibacterium</taxon>
    </lineage>
</organism>
<dbReference type="Gene3D" id="3.30.70.2970">
    <property type="entry name" value="Protein of unknown function (DUF541), domain 2"/>
    <property type="match status" value="1"/>
</dbReference>
<reference evidence="2 3" key="1">
    <citation type="submission" date="2018-12" db="EMBL/GenBank/DDBJ databases">
        <authorList>
            <consortium name="Pathogen Informatics"/>
        </authorList>
    </citation>
    <scope>NUCLEOTIDE SEQUENCE [LARGE SCALE GENOMIC DNA]</scope>
    <source>
        <strain evidence="2 3">NCTC10485</strain>
    </source>
</reference>
<evidence type="ECO:0000256" key="1">
    <source>
        <dbReference type="SAM" id="SignalP"/>
    </source>
</evidence>
<proteinExistence type="predicted"/>
<feature type="chain" id="PRO_5039104057" evidence="1">
    <location>
        <begin position="28"/>
        <end position="245"/>
    </location>
</feature>
<dbReference type="Proteomes" id="UP000282551">
    <property type="component" value="Chromosome"/>
</dbReference>
<evidence type="ECO:0000313" key="3">
    <source>
        <dbReference type="Proteomes" id="UP000282551"/>
    </source>
</evidence>
<evidence type="ECO:0000313" key="2">
    <source>
        <dbReference type="EMBL" id="VEG45004.1"/>
    </source>
</evidence>
<dbReference type="Pfam" id="PF04402">
    <property type="entry name" value="SIMPL"/>
    <property type="match status" value="1"/>
</dbReference>
<dbReference type="OrthoDB" id="5195768at2"/>